<protein>
    <submittedName>
        <fullName evidence="2">Uncharacterized protein</fullName>
    </submittedName>
</protein>
<dbReference type="AlphaFoldDB" id="A0A8H3EP22"/>
<accession>A0A8H3EP22</accession>
<evidence type="ECO:0000313" key="3">
    <source>
        <dbReference type="Proteomes" id="UP000664534"/>
    </source>
</evidence>
<keyword evidence="3" id="KW-1185">Reference proteome</keyword>
<sequence length="302" mass="33543">MLILTPDSYQIALTTEAAQTISASALKRKHHVISRPNMKLCDYVAPLISPSFRWVTFLSLSDITCSRVDLVQISKLTNLGVLTIGRNLTTPDIGLDDSIIRSWGRTASSSRAFNLLRSLNCRSQKHITAGVFAHLNFFPALSLFNVEDCNLGSKNRKEARHHGWGYKTGKDLSNWLLKDGAGWDSIVHASFKLGGGAISKKMATPEDVEAVDAIPVLHMSVGSTQPDALVDVTGDRSLRSFYRERVDTARFPNKRPLSQSTAPSFKVSRKKPTLRVSKQQNLEDLFLGFGDCELEKEKRQDL</sequence>
<evidence type="ECO:0000256" key="1">
    <source>
        <dbReference type="SAM" id="MobiDB-lite"/>
    </source>
</evidence>
<dbReference type="Proteomes" id="UP000664534">
    <property type="component" value="Unassembled WGS sequence"/>
</dbReference>
<organism evidence="2 3">
    <name type="scientific">Imshaugia aleurites</name>
    <dbReference type="NCBI Taxonomy" id="172621"/>
    <lineage>
        <taxon>Eukaryota</taxon>
        <taxon>Fungi</taxon>
        <taxon>Dikarya</taxon>
        <taxon>Ascomycota</taxon>
        <taxon>Pezizomycotina</taxon>
        <taxon>Lecanoromycetes</taxon>
        <taxon>OSLEUM clade</taxon>
        <taxon>Lecanoromycetidae</taxon>
        <taxon>Lecanorales</taxon>
        <taxon>Lecanorineae</taxon>
        <taxon>Parmeliaceae</taxon>
        <taxon>Imshaugia</taxon>
    </lineage>
</organism>
<name>A0A8H3EP22_9LECA</name>
<proteinExistence type="predicted"/>
<evidence type="ECO:0000313" key="2">
    <source>
        <dbReference type="EMBL" id="CAF9907592.1"/>
    </source>
</evidence>
<feature type="region of interest" description="Disordered" evidence="1">
    <location>
        <begin position="253"/>
        <end position="272"/>
    </location>
</feature>
<gene>
    <name evidence="2" type="ORF">IMSHALPRED_005580</name>
</gene>
<comment type="caution">
    <text evidence="2">The sequence shown here is derived from an EMBL/GenBank/DDBJ whole genome shotgun (WGS) entry which is preliminary data.</text>
</comment>
<reference evidence="2" key="1">
    <citation type="submission" date="2021-03" db="EMBL/GenBank/DDBJ databases">
        <authorList>
            <person name="Tagirdzhanova G."/>
        </authorList>
    </citation>
    <scope>NUCLEOTIDE SEQUENCE</scope>
</reference>
<dbReference type="EMBL" id="CAJPDT010000003">
    <property type="protein sequence ID" value="CAF9907592.1"/>
    <property type="molecule type" value="Genomic_DNA"/>
</dbReference>
<dbReference type="OrthoDB" id="5273928at2759"/>